<dbReference type="EMBL" id="JAEHNZ010000003">
    <property type="protein sequence ID" value="MBK0397003.1"/>
    <property type="molecule type" value="Genomic_DNA"/>
</dbReference>
<dbReference type="RefSeq" id="WP_200523023.1">
    <property type="nucleotide sequence ID" value="NZ_JAEHNZ010000003.1"/>
</dbReference>
<proteinExistence type="predicted"/>
<name>A0ABS1BV27_9NEIS</name>
<evidence type="ECO:0000256" key="1">
    <source>
        <dbReference type="SAM" id="MobiDB-lite"/>
    </source>
</evidence>
<protein>
    <submittedName>
        <fullName evidence="2">Uncharacterized protein</fullName>
    </submittedName>
</protein>
<sequence length="54" mass="6011">MQTTGSLKMENTVFRLPVHLAQRIMRTFPSPTNAQAVPPQRQPETTPPIPKKAA</sequence>
<accession>A0ABS1BV27</accession>
<evidence type="ECO:0000313" key="2">
    <source>
        <dbReference type="EMBL" id="MBK0397003.1"/>
    </source>
</evidence>
<organism evidence="2 3">
    <name type="scientific">Kingella bonacorsii</name>
    <dbReference type="NCBI Taxonomy" id="2796361"/>
    <lineage>
        <taxon>Bacteria</taxon>
        <taxon>Pseudomonadati</taxon>
        <taxon>Pseudomonadota</taxon>
        <taxon>Betaproteobacteria</taxon>
        <taxon>Neisseriales</taxon>
        <taxon>Neisseriaceae</taxon>
        <taxon>Kingella</taxon>
    </lineage>
</organism>
<gene>
    <name evidence="2" type="ORF">JDW22_10560</name>
</gene>
<evidence type="ECO:0000313" key="3">
    <source>
        <dbReference type="Proteomes" id="UP000614058"/>
    </source>
</evidence>
<feature type="compositionally biased region" description="Pro residues" evidence="1">
    <location>
        <begin position="45"/>
        <end position="54"/>
    </location>
</feature>
<feature type="region of interest" description="Disordered" evidence="1">
    <location>
        <begin position="29"/>
        <end position="54"/>
    </location>
</feature>
<keyword evidence="3" id="KW-1185">Reference proteome</keyword>
<reference evidence="2 3" key="1">
    <citation type="journal article" date="2021" name="Pathogens">
        <title>Isolation and Characterization of Kingella bonacorsii sp. nov., A Novel Kingella Species Detected in a Stable Periodontitis Subject.</title>
        <authorList>
            <person name="Antezack A."/>
            <person name="Boxberger M."/>
            <person name="Rolland C."/>
            <person name="Monnet-Corti V."/>
            <person name="La Scola B."/>
        </authorList>
    </citation>
    <scope>NUCLEOTIDE SEQUENCE [LARGE SCALE GENOMIC DNA]</scope>
    <source>
        <strain evidence="2 3">Marseille-Q4569</strain>
    </source>
</reference>
<dbReference type="Proteomes" id="UP000614058">
    <property type="component" value="Unassembled WGS sequence"/>
</dbReference>
<comment type="caution">
    <text evidence="2">The sequence shown here is derived from an EMBL/GenBank/DDBJ whole genome shotgun (WGS) entry which is preliminary data.</text>
</comment>